<gene>
    <name evidence="1" type="ORF">RB614_27375</name>
</gene>
<protein>
    <recommendedName>
        <fullName evidence="3">Lipoprotein</fullName>
    </recommendedName>
</protein>
<dbReference type="EMBL" id="JAVHUY010000029">
    <property type="protein sequence ID" value="MDQ7908253.1"/>
    <property type="molecule type" value="Genomic_DNA"/>
</dbReference>
<organism evidence="1 2">
    <name type="scientific">Phytohabitans maris</name>
    <dbReference type="NCBI Taxonomy" id="3071409"/>
    <lineage>
        <taxon>Bacteria</taxon>
        <taxon>Bacillati</taxon>
        <taxon>Actinomycetota</taxon>
        <taxon>Actinomycetes</taxon>
        <taxon>Micromonosporales</taxon>
        <taxon>Micromonosporaceae</taxon>
    </lineage>
</organism>
<proteinExistence type="predicted"/>
<evidence type="ECO:0008006" key="3">
    <source>
        <dbReference type="Google" id="ProtNLM"/>
    </source>
</evidence>
<reference evidence="1 2" key="1">
    <citation type="submission" date="2023-08" db="EMBL/GenBank/DDBJ databases">
        <title>Phytohabitans sansha sp. nov., isolated from marine sediment.</title>
        <authorList>
            <person name="Zhao Y."/>
            <person name="Yi K."/>
        </authorList>
    </citation>
    <scope>NUCLEOTIDE SEQUENCE [LARGE SCALE GENOMIC DNA]</scope>
    <source>
        <strain evidence="1 2">ZYX-F-186</strain>
    </source>
</reference>
<sequence>MPELSSPNDVSGLRWSRRSVLLAGGLLLTGCGGPEKPVIQSADYEGSASGLSRIRPILERRAKALADEDEEAYLADLDPSNKDLIEREKLVFANLRQFEFAEIRYVLNGMHERPDKGGSWFSPVVRIAKLTADAGPGDIAPGESFLYWLTRTGDRNVIGDIVRTTMQNREELGITGPRADAPWNTDKLRVLKVGEAVWLVGDESVTDLDEFGAVTNQELATVKKLWGGRESFPGNVLFFSRKKESVLRWFGISGTDNVVRQALGFQIPQLGVRKDGQTYTGKYAASRILVNLASIEAGKNEPWATIRHELTHAVTARASLAGYSDTAQPARWVVEGFARYSETIDQPSRAALIRGNVADGVRAGKFRGTTPFSDAFYGKDAGFNYALGSTVFSLAERLKGRDAAAELYARLVQRVDSADRSILELPVFEGISADVLGMSSDSFRSRWKSYVQNGG</sequence>
<keyword evidence="2" id="KW-1185">Reference proteome</keyword>
<name>A0ABU0ZMI8_9ACTN</name>
<dbReference type="RefSeq" id="WP_308715523.1">
    <property type="nucleotide sequence ID" value="NZ_JAVHUY010000029.1"/>
</dbReference>
<evidence type="ECO:0000313" key="1">
    <source>
        <dbReference type="EMBL" id="MDQ7908253.1"/>
    </source>
</evidence>
<evidence type="ECO:0000313" key="2">
    <source>
        <dbReference type="Proteomes" id="UP001230908"/>
    </source>
</evidence>
<comment type="caution">
    <text evidence="1">The sequence shown here is derived from an EMBL/GenBank/DDBJ whole genome shotgun (WGS) entry which is preliminary data.</text>
</comment>
<accession>A0ABU0ZMI8</accession>
<dbReference type="Proteomes" id="UP001230908">
    <property type="component" value="Unassembled WGS sequence"/>
</dbReference>